<dbReference type="STRING" id="1149755.A0A2J6RH83"/>
<sequence>KVIDCKTRAIVKAPPNCKYAALSYVWGTPEAGTVDQSIGNAQGIFATDVCPAVIRDSLLATLSLDLQYLWVDRYCIDQADAKEKHDQISQMDLIYAIAYVTIIAATRNPDDGLPGAAGSNSNRKQQPRVNIRGQIIASTLPNPQMSLEESRWVTRGWTYQEGILSKRRLIFTDNQVAFECGGMHYAESLILPLDAMHHKRENNKVFRKHIPDGALILKSPGKDAFDIMSYIREFSKRELSFPGDRINAMKGVFHAFETGPQPVYQIMGIPILELSNLMWSKTPTGGFLLGLTWSHVAPGIRTALLPSWTWAGWSG</sequence>
<feature type="non-terminal residue" evidence="2">
    <location>
        <position position="315"/>
    </location>
</feature>
<accession>A0A2J6RH83</accession>
<dbReference type="AlphaFoldDB" id="A0A2J6RH83"/>
<feature type="domain" description="Heterokaryon incompatibility" evidence="1">
    <location>
        <begin position="19"/>
        <end position="161"/>
    </location>
</feature>
<dbReference type="PANTHER" id="PTHR33112:SF1">
    <property type="entry name" value="HETEROKARYON INCOMPATIBILITY DOMAIN-CONTAINING PROTEIN"/>
    <property type="match status" value="1"/>
</dbReference>
<evidence type="ECO:0000313" key="2">
    <source>
        <dbReference type="EMBL" id="PMD37884.1"/>
    </source>
</evidence>
<dbReference type="Pfam" id="PF06985">
    <property type="entry name" value="HET"/>
    <property type="match status" value="1"/>
</dbReference>
<proteinExistence type="predicted"/>
<dbReference type="OrthoDB" id="5428863at2759"/>
<reference evidence="2 3" key="1">
    <citation type="submission" date="2016-04" db="EMBL/GenBank/DDBJ databases">
        <title>A degradative enzymes factory behind the ericoid mycorrhizal symbiosis.</title>
        <authorList>
            <consortium name="DOE Joint Genome Institute"/>
            <person name="Martino E."/>
            <person name="Morin E."/>
            <person name="Grelet G."/>
            <person name="Kuo A."/>
            <person name="Kohler A."/>
            <person name="Daghino S."/>
            <person name="Barry K."/>
            <person name="Choi C."/>
            <person name="Cichocki N."/>
            <person name="Clum A."/>
            <person name="Copeland A."/>
            <person name="Hainaut M."/>
            <person name="Haridas S."/>
            <person name="Labutti K."/>
            <person name="Lindquist E."/>
            <person name="Lipzen A."/>
            <person name="Khouja H.-R."/>
            <person name="Murat C."/>
            <person name="Ohm R."/>
            <person name="Olson A."/>
            <person name="Spatafora J."/>
            <person name="Veneault-Fourrey C."/>
            <person name="Henrissat B."/>
            <person name="Grigoriev I."/>
            <person name="Martin F."/>
            <person name="Perotto S."/>
        </authorList>
    </citation>
    <scope>NUCLEOTIDE SEQUENCE [LARGE SCALE GENOMIC DNA]</scope>
    <source>
        <strain evidence="2 3">F</strain>
    </source>
</reference>
<name>A0A2J6RH83_HYAVF</name>
<evidence type="ECO:0000313" key="3">
    <source>
        <dbReference type="Proteomes" id="UP000235786"/>
    </source>
</evidence>
<protein>
    <submittedName>
        <fullName evidence="2">HET-domain-containing protein</fullName>
    </submittedName>
</protein>
<dbReference type="PANTHER" id="PTHR33112">
    <property type="entry name" value="DOMAIN PROTEIN, PUTATIVE-RELATED"/>
    <property type="match status" value="1"/>
</dbReference>
<dbReference type="InterPro" id="IPR010730">
    <property type="entry name" value="HET"/>
</dbReference>
<gene>
    <name evidence="2" type="ORF">L207DRAFT_378737</name>
</gene>
<keyword evidence="3" id="KW-1185">Reference proteome</keyword>
<dbReference type="Proteomes" id="UP000235786">
    <property type="component" value="Unassembled WGS sequence"/>
</dbReference>
<evidence type="ECO:0000259" key="1">
    <source>
        <dbReference type="Pfam" id="PF06985"/>
    </source>
</evidence>
<feature type="non-terminal residue" evidence="2">
    <location>
        <position position="1"/>
    </location>
</feature>
<organism evidence="2 3">
    <name type="scientific">Hyaloscypha variabilis (strain UAMH 11265 / GT02V1 / F)</name>
    <name type="common">Meliniomyces variabilis</name>
    <dbReference type="NCBI Taxonomy" id="1149755"/>
    <lineage>
        <taxon>Eukaryota</taxon>
        <taxon>Fungi</taxon>
        <taxon>Dikarya</taxon>
        <taxon>Ascomycota</taxon>
        <taxon>Pezizomycotina</taxon>
        <taxon>Leotiomycetes</taxon>
        <taxon>Helotiales</taxon>
        <taxon>Hyaloscyphaceae</taxon>
        <taxon>Hyaloscypha</taxon>
        <taxon>Hyaloscypha variabilis</taxon>
    </lineage>
</organism>
<dbReference type="EMBL" id="KZ613948">
    <property type="protein sequence ID" value="PMD37884.1"/>
    <property type="molecule type" value="Genomic_DNA"/>
</dbReference>